<sequence length="54" mass="6183">MPFFSVKDKFLYLKHKTELVKQKVKVDSVAVIAAGLLIRICVFFEETSSFYGNP</sequence>
<gene>
    <name evidence="1" type="ORF">JCM19300_4200</name>
</gene>
<proteinExistence type="predicted"/>
<evidence type="ECO:0000313" key="2">
    <source>
        <dbReference type="Proteomes" id="UP000029644"/>
    </source>
</evidence>
<dbReference type="AlphaFoldDB" id="A0A090VCX6"/>
<comment type="caution">
    <text evidence="1">The sequence shown here is derived from an EMBL/GenBank/DDBJ whole genome shotgun (WGS) entry which is preliminary data.</text>
</comment>
<dbReference type="Proteomes" id="UP000029644">
    <property type="component" value="Unassembled WGS sequence"/>
</dbReference>
<dbReference type="EMBL" id="BBNQ01000002">
    <property type="protein sequence ID" value="GAL61254.1"/>
    <property type="molecule type" value="Genomic_DNA"/>
</dbReference>
<evidence type="ECO:0000313" key="1">
    <source>
        <dbReference type="EMBL" id="GAL61254.1"/>
    </source>
</evidence>
<protein>
    <submittedName>
        <fullName evidence="1">Uncharacterized protein</fullName>
    </submittedName>
</protein>
<accession>A0A090VCX6</accession>
<organism evidence="1 2">
    <name type="scientific">Algibacter lectus</name>
    <dbReference type="NCBI Taxonomy" id="221126"/>
    <lineage>
        <taxon>Bacteria</taxon>
        <taxon>Pseudomonadati</taxon>
        <taxon>Bacteroidota</taxon>
        <taxon>Flavobacteriia</taxon>
        <taxon>Flavobacteriales</taxon>
        <taxon>Flavobacteriaceae</taxon>
        <taxon>Algibacter</taxon>
    </lineage>
</organism>
<reference evidence="1 2" key="1">
    <citation type="journal article" date="2014" name="Genome Announc.">
        <title>Draft Genome Sequences of Marine Flavobacterium Algibacter lectus Strains SS8 and NR4.</title>
        <authorList>
            <person name="Takatani N."/>
            <person name="Nakanishi M."/>
            <person name="Meirelles P."/>
            <person name="Mino S."/>
            <person name="Suda W."/>
            <person name="Oshima K."/>
            <person name="Hattori M."/>
            <person name="Ohkuma M."/>
            <person name="Hosokawa M."/>
            <person name="Miyashita K."/>
            <person name="Thompson F.L."/>
            <person name="Niwa A."/>
            <person name="Sawabe T."/>
            <person name="Sawabe T."/>
        </authorList>
    </citation>
    <scope>NUCLEOTIDE SEQUENCE [LARGE SCALE GENOMIC DNA]</scope>
    <source>
        <strain evidence="1 2">JCM 19300</strain>
    </source>
</reference>
<name>A0A090VCX6_9FLAO</name>